<sequence length="132" mass="15030">MKYFLLFLIILSFIGPAVDDSKSIGDIVNNSIYNYITSVDNTVSYLVDNVSLFSNISEKSYKASYNSIMKDRVFQSHLIQSGETLDSIIQLYNNNINDIEAFRKIVYKENQEIISSSYDVKAGEYILVPSDK</sequence>
<dbReference type="AlphaFoldDB" id="A0A1V1HZD0"/>
<accession>A0A1V1HZD0</accession>
<keyword evidence="3" id="KW-1185">Reference proteome</keyword>
<dbReference type="InterPro" id="IPR036779">
    <property type="entry name" value="LysM_dom_sf"/>
</dbReference>
<evidence type="ECO:0000313" key="3">
    <source>
        <dbReference type="Proteomes" id="UP000245622"/>
    </source>
</evidence>
<keyword evidence="1" id="KW-0732">Signal</keyword>
<evidence type="ECO:0008006" key="4">
    <source>
        <dbReference type="Google" id="ProtNLM"/>
    </source>
</evidence>
<organism evidence="2 3">
    <name type="scientific">Romboutsia ilealis</name>
    <dbReference type="NCBI Taxonomy" id="1115758"/>
    <lineage>
        <taxon>Bacteria</taxon>
        <taxon>Bacillati</taxon>
        <taxon>Bacillota</taxon>
        <taxon>Clostridia</taxon>
        <taxon>Peptostreptococcales</taxon>
        <taxon>Peptostreptococcaceae</taxon>
        <taxon>Romboutsia</taxon>
    </lineage>
</organism>
<dbReference type="RefSeq" id="WP_180703060.1">
    <property type="nucleotide sequence ID" value="NZ_CAPILH010000016.1"/>
</dbReference>
<dbReference type="Proteomes" id="UP000245622">
    <property type="component" value="Chromosome 1"/>
</dbReference>
<evidence type="ECO:0000313" key="2">
    <source>
        <dbReference type="EMBL" id="CED93328.1"/>
    </source>
</evidence>
<feature type="chain" id="PRO_5038960206" description="LysM domain-containing protein" evidence="1">
    <location>
        <begin position="18"/>
        <end position="132"/>
    </location>
</feature>
<evidence type="ECO:0000256" key="1">
    <source>
        <dbReference type="SAM" id="SignalP"/>
    </source>
</evidence>
<gene>
    <name evidence="2" type="ORF">CRIB_574</name>
</gene>
<dbReference type="GeneID" id="82204760"/>
<reference evidence="2 3" key="1">
    <citation type="submission" date="2014-04" db="EMBL/GenBank/DDBJ databases">
        <authorList>
            <person name="Hornung B.V."/>
        </authorList>
    </citation>
    <scope>NUCLEOTIDE SEQUENCE [LARGE SCALE GENOMIC DNA]</scope>
    <source>
        <strain evidence="2 3">CRIB</strain>
    </source>
</reference>
<dbReference type="EMBL" id="LN555523">
    <property type="protein sequence ID" value="CED93328.1"/>
    <property type="molecule type" value="Genomic_DNA"/>
</dbReference>
<proteinExistence type="predicted"/>
<dbReference type="KEGG" id="ril:CRIB_574"/>
<name>A0A1V1HZD0_9FIRM</name>
<feature type="signal peptide" evidence="1">
    <location>
        <begin position="1"/>
        <end position="17"/>
    </location>
</feature>
<dbReference type="Gene3D" id="3.10.350.10">
    <property type="entry name" value="LysM domain"/>
    <property type="match status" value="1"/>
</dbReference>
<protein>
    <recommendedName>
        <fullName evidence="4">LysM domain-containing protein</fullName>
    </recommendedName>
</protein>